<dbReference type="AlphaFoldDB" id="A0A7K0CGE9"/>
<evidence type="ECO:0000256" key="4">
    <source>
        <dbReference type="ARBA" id="ARBA00023163"/>
    </source>
</evidence>
<dbReference type="Gene3D" id="1.10.10.10">
    <property type="entry name" value="Winged helix-like DNA-binding domain superfamily/Winged helix DNA-binding domain"/>
    <property type="match status" value="1"/>
</dbReference>
<reference evidence="6 7" key="1">
    <citation type="submission" date="2019-10" db="EMBL/GenBank/DDBJ databases">
        <title>Streptomyces smaragdinus sp. nov. and Streptomyces fabii sp. nov., isolated from the gut of fungus growing-termite Macrotermes natalensis.</title>
        <authorList>
            <person name="Schwitalla J."/>
            <person name="Benndorf R."/>
            <person name="Martin K."/>
            <person name="De Beer W."/>
            <person name="Kaster A.-K."/>
            <person name="Vollmers J."/>
            <person name="Poulsen M."/>
            <person name="Beemelmanns C."/>
        </authorList>
    </citation>
    <scope>NUCLEOTIDE SEQUENCE [LARGE SCALE GENOMIC DNA]</scope>
    <source>
        <strain evidence="6 7">RB5</strain>
    </source>
</reference>
<dbReference type="InterPro" id="IPR000847">
    <property type="entry name" value="LysR_HTH_N"/>
</dbReference>
<dbReference type="Gene3D" id="3.40.190.10">
    <property type="entry name" value="Periplasmic binding protein-like II"/>
    <property type="match status" value="2"/>
</dbReference>
<comment type="similarity">
    <text evidence="1">Belongs to the LysR transcriptional regulatory family.</text>
</comment>
<dbReference type="GO" id="GO:0032993">
    <property type="term" value="C:protein-DNA complex"/>
    <property type="evidence" value="ECO:0007669"/>
    <property type="project" value="TreeGrafter"/>
</dbReference>
<dbReference type="SUPFAM" id="SSF53850">
    <property type="entry name" value="Periplasmic binding protein-like II"/>
    <property type="match status" value="1"/>
</dbReference>
<protein>
    <submittedName>
        <fullName evidence="6">Hydrogen peroxide-inducible genes activator</fullName>
    </submittedName>
</protein>
<keyword evidence="3" id="KW-0238">DNA-binding</keyword>
<dbReference type="Pfam" id="PF00126">
    <property type="entry name" value="HTH_1"/>
    <property type="match status" value="1"/>
</dbReference>
<sequence>MQLELRHLEAVCRIADAGSLARAARLLGVSQPALSAQLRRIERVAGGELFERGPAGVVPTPLGEYVLDRARRVLGEMEELAAGVRSVPTAGPLRLGCMSIALLAAMLTKPDPRVAGRELTVENVESLTALVRQLTNGRYDAILYAEMGDREAVLPEGSRVRTLVAREPVYVGISAAHPLAAREEIALADLAGEQWLAMLCEDDGGPEQFARACSDAGFTPVFRYRLSDWQLNRRMIAAGGAVGLYQPTARERDGLALRPLTGEPLSARIKLAWLRSGLSAPFADALYDAAAGAYLASVDNNPRYRDWWDDHPEAHPEVRGPG</sequence>
<keyword evidence="2" id="KW-0805">Transcription regulation</keyword>
<dbReference type="GO" id="GO:0003700">
    <property type="term" value="F:DNA-binding transcription factor activity"/>
    <property type="evidence" value="ECO:0007669"/>
    <property type="project" value="InterPro"/>
</dbReference>
<dbReference type="Pfam" id="PF03466">
    <property type="entry name" value="LysR_substrate"/>
    <property type="match status" value="1"/>
</dbReference>
<dbReference type="GO" id="GO:0003677">
    <property type="term" value="F:DNA binding"/>
    <property type="evidence" value="ECO:0007669"/>
    <property type="project" value="UniProtKB-KW"/>
</dbReference>
<evidence type="ECO:0000313" key="7">
    <source>
        <dbReference type="Proteomes" id="UP000466345"/>
    </source>
</evidence>
<evidence type="ECO:0000256" key="3">
    <source>
        <dbReference type="ARBA" id="ARBA00023125"/>
    </source>
</evidence>
<evidence type="ECO:0000313" key="6">
    <source>
        <dbReference type="EMBL" id="MQY12547.1"/>
    </source>
</evidence>
<organism evidence="6 7">
    <name type="scientific">Streptomyces smaragdinus</name>
    <dbReference type="NCBI Taxonomy" id="2585196"/>
    <lineage>
        <taxon>Bacteria</taxon>
        <taxon>Bacillati</taxon>
        <taxon>Actinomycetota</taxon>
        <taxon>Actinomycetes</taxon>
        <taxon>Kitasatosporales</taxon>
        <taxon>Streptomycetaceae</taxon>
        <taxon>Streptomyces</taxon>
    </lineage>
</organism>
<dbReference type="InterPro" id="IPR036390">
    <property type="entry name" value="WH_DNA-bd_sf"/>
</dbReference>
<dbReference type="PRINTS" id="PR00039">
    <property type="entry name" value="HTHLYSR"/>
</dbReference>
<dbReference type="InterPro" id="IPR036388">
    <property type="entry name" value="WH-like_DNA-bd_sf"/>
</dbReference>
<dbReference type="Proteomes" id="UP000466345">
    <property type="component" value="Unassembled WGS sequence"/>
</dbReference>
<dbReference type="OrthoDB" id="3171102at2"/>
<comment type="caution">
    <text evidence="6">The sequence shown here is derived from an EMBL/GenBank/DDBJ whole genome shotgun (WGS) entry which is preliminary data.</text>
</comment>
<proteinExistence type="inferred from homology"/>
<evidence type="ECO:0000256" key="2">
    <source>
        <dbReference type="ARBA" id="ARBA00023015"/>
    </source>
</evidence>
<evidence type="ECO:0000259" key="5">
    <source>
        <dbReference type="PROSITE" id="PS50931"/>
    </source>
</evidence>
<dbReference type="PANTHER" id="PTHR30346">
    <property type="entry name" value="TRANSCRIPTIONAL DUAL REGULATOR HCAR-RELATED"/>
    <property type="match status" value="1"/>
</dbReference>
<dbReference type="RefSeq" id="WP_153452165.1">
    <property type="nucleotide sequence ID" value="NZ_WEGJ01000007.1"/>
</dbReference>
<dbReference type="EMBL" id="WEGJ01000007">
    <property type="protein sequence ID" value="MQY12547.1"/>
    <property type="molecule type" value="Genomic_DNA"/>
</dbReference>
<evidence type="ECO:0000256" key="1">
    <source>
        <dbReference type="ARBA" id="ARBA00009437"/>
    </source>
</evidence>
<accession>A0A7K0CGE9</accession>
<dbReference type="InterPro" id="IPR005119">
    <property type="entry name" value="LysR_subst-bd"/>
</dbReference>
<dbReference type="SUPFAM" id="SSF46785">
    <property type="entry name" value="Winged helix' DNA-binding domain"/>
    <property type="match status" value="1"/>
</dbReference>
<keyword evidence="4" id="KW-0804">Transcription</keyword>
<name>A0A7K0CGE9_9ACTN</name>
<keyword evidence="7" id="KW-1185">Reference proteome</keyword>
<gene>
    <name evidence="6" type="primary">oxyR_1</name>
    <name evidence="6" type="ORF">SRB5_26820</name>
</gene>
<feature type="domain" description="HTH lysR-type" evidence="5">
    <location>
        <begin position="3"/>
        <end position="60"/>
    </location>
</feature>
<dbReference type="PROSITE" id="PS50931">
    <property type="entry name" value="HTH_LYSR"/>
    <property type="match status" value="1"/>
</dbReference>
<dbReference type="PANTHER" id="PTHR30346:SF30">
    <property type="entry name" value="SMALL NEUTRAL PROTEASE REGULATORY PROTEIN"/>
    <property type="match status" value="1"/>
</dbReference>